<proteinExistence type="predicted"/>
<comment type="caution">
    <text evidence="1">The sequence shown here is derived from an EMBL/GenBank/DDBJ whole genome shotgun (WGS) entry which is preliminary data.</text>
</comment>
<dbReference type="EMBL" id="JBJKFK010000045">
    <property type="protein sequence ID" value="KAL3320547.1"/>
    <property type="molecule type" value="Genomic_DNA"/>
</dbReference>
<gene>
    <name evidence="1" type="ORF">Ciccas_000779</name>
</gene>
<accession>A0ABD2QMD6</accession>
<keyword evidence="2" id="KW-1185">Reference proteome</keyword>
<dbReference type="AlphaFoldDB" id="A0ABD2QMD6"/>
<name>A0ABD2QMD6_9PLAT</name>
<dbReference type="Proteomes" id="UP001626550">
    <property type="component" value="Unassembled WGS sequence"/>
</dbReference>
<evidence type="ECO:0000313" key="2">
    <source>
        <dbReference type="Proteomes" id="UP001626550"/>
    </source>
</evidence>
<sequence length="380" mass="44819">MFNRFIEGIERIVQIKLCTRKAGKIFFEDFLGKYDDKLFSRIVRPILDELRLLGTKFAGDTELFEQGCSKQLYSLMSKLEKEFDYQKQYIRWIDQEESLTISLMKFEDCIFHVTTSLNRLGPMRDISNSKERILLLLPMLEHLLRLCQACETEKREISKIIDQNMTHSSRLSFELLPHASSITDYKIAIAHLVPIVQLAFFPIRETKETYYRDARSCDIKSVFILGFRVMNVDTPSLERHDFALKKVVSVLDLYDQKWRYTEIYQDVIQEMNEEIEDECRDLARFTKIYVDGVNYLYQKFKLERSIQHSLDHPVVAGILRAALRLLALYLQTLPLFKDDEEENPVLVKRDDAEKEQKLRSILRKISSNSRGLNVHFQFSL</sequence>
<organism evidence="1 2">
    <name type="scientific">Cichlidogyrus casuarinus</name>
    <dbReference type="NCBI Taxonomy" id="1844966"/>
    <lineage>
        <taxon>Eukaryota</taxon>
        <taxon>Metazoa</taxon>
        <taxon>Spiralia</taxon>
        <taxon>Lophotrochozoa</taxon>
        <taxon>Platyhelminthes</taxon>
        <taxon>Monogenea</taxon>
        <taxon>Monopisthocotylea</taxon>
        <taxon>Dactylogyridea</taxon>
        <taxon>Ancyrocephalidae</taxon>
        <taxon>Cichlidogyrus</taxon>
    </lineage>
</organism>
<reference evidence="1 2" key="1">
    <citation type="submission" date="2024-11" db="EMBL/GenBank/DDBJ databases">
        <title>Adaptive evolution of stress response genes in parasites aligns with host niche diversity.</title>
        <authorList>
            <person name="Hahn C."/>
            <person name="Resl P."/>
        </authorList>
    </citation>
    <scope>NUCLEOTIDE SEQUENCE [LARGE SCALE GENOMIC DNA]</scope>
    <source>
        <strain evidence="1">EGGRZ-B1_66</strain>
        <tissue evidence="1">Body</tissue>
    </source>
</reference>
<evidence type="ECO:0000313" key="1">
    <source>
        <dbReference type="EMBL" id="KAL3320547.1"/>
    </source>
</evidence>
<protein>
    <submittedName>
        <fullName evidence="1">Uncharacterized protein</fullName>
    </submittedName>
</protein>